<gene>
    <name evidence="3" type="ORF">PV05_02004</name>
</gene>
<dbReference type="InterPro" id="IPR050914">
    <property type="entry name" value="snRNP_SmB/NAA38-like"/>
</dbReference>
<dbReference type="OrthoDB" id="368909at2759"/>
<dbReference type="GO" id="GO:0031417">
    <property type="term" value="C:NatC complex"/>
    <property type="evidence" value="ECO:0007669"/>
    <property type="project" value="InterPro"/>
</dbReference>
<dbReference type="CDD" id="cd06168">
    <property type="entry name" value="LSMD1"/>
    <property type="match status" value="1"/>
</dbReference>
<sequence>MKMEEAEAVQFLESLLGKTLHVTVPDGRLFTGTFRCTDNDSNIILSNTFEDRMPSRGSERAAIDKLKISGQTSRADMTSRFVGLIVVPGKQIAKLEVEDKREWPSGQSLSLRAKS</sequence>
<dbReference type="Pfam" id="PF01423">
    <property type="entry name" value="LSM"/>
    <property type="match status" value="1"/>
</dbReference>
<dbReference type="GO" id="GO:0003723">
    <property type="term" value="F:RNA binding"/>
    <property type="evidence" value="ECO:0007669"/>
    <property type="project" value="InterPro"/>
</dbReference>
<dbReference type="InterPro" id="IPR047575">
    <property type="entry name" value="Sm"/>
</dbReference>
<dbReference type="PROSITE" id="PS52002">
    <property type="entry name" value="SM"/>
    <property type="match status" value="1"/>
</dbReference>
<dbReference type="Gene3D" id="2.30.30.100">
    <property type="match status" value="1"/>
</dbReference>
<reference evidence="3 4" key="1">
    <citation type="submission" date="2015-01" db="EMBL/GenBank/DDBJ databases">
        <title>The Genome Sequence of Exophiala xenobiotica CBS118157.</title>
        <authorList>
            <consortium name="The Broad Institute Genomics Platform"/>
            <person name="Cuomo C."/>
            <person name="de Hoog S."/>
            <person name="Gorbushina A."/>
            <person name="Stielow B."/>
            <person name="Teixiera M."/>
            <person name="Abouelleil A."/>
            <person name="Chapman S.B."/>
            <person name="Priest M."/>
            <person name="Young S.K."/>
            <person name="Wortman J."/>
            <person name="Nusbaum C."/>
            <person name="Birren B."/>
        </authorList>
    </citation>
    <scope>NUCLEOTIDE SEQUENCE [LARGE SCALE GENOMIC DNA]</scope>
    <source>
        <strain evidence="3 4">CBS 118157</strain>
    </source>
</reference>
<dbReference type="SMART" id="SM00651">
    <property type="entry name" value="Sm"/>
    <property type="match status" value="1"/>
</dbReference>
<dbReference type="EMBL" id="KN847317">
    <property type="protein sequence ID" value="KIW61938.1"/>
    <property type="molecule type" value="Genomic_DNA"/>
</dbReference>
<dbReference type="RefSeq" id="XP_013322522.1">
    <property type="nucleotide sequence ID" value="XM_013467068.1"/>
</dbReference>
<dbReference type="InterPro" id="IPR010920">
    <property type="entry name" value="LSM_dom_sf"/>
</dbReference>
<dbReference type="STRING" id="348802.A0A0D2F1X0"/>
<evidence type="ECO:0000259" key="2">
    <source>
        <dbReference type="PROSITE" id="PS52002"/>
    </source>
</evidence>
<protein>
    <recommendedName>
        <fullName evidence="2">Sm domain-containing protein</fullName>
    </recommendedName>
</protein>
<evidence type="ECO:0000313" key="3">
    <source>
        <dbReference type="EMBL" id="KIW61938.1"/>
    </source>
</evidence>
<dbReference type="PANTHER" id="PTHR10701">
    <property type="entry name" value="SMALL NUCLEAR RIBONUCLEOPROTEIN-ASSOCIATED PROTEIN B AND N"/>
    <property type="match status" value="1"/>
</dbReference>
<dbReference type="InterPro" id="IPR001163">
    <property type="entry name" value="Sm_dom_euk/arc"/>
</dbReference>
<evidence type="ECO:0000313" key="4">
    <source>
        <dbReference type="Proteomes" id="UP000054342"/>
    </source>
</evidence>
<evidence type="ECO:0000256" key="1">
    <source>
        <dbReference type="ARBA" id="ARBA00025892"/>
    </source>
</evidence>
<proteinExistence type="predicted"/>
<keyword evidence="4" id="KW-1185">Reference proteome</keyword>
<dbReference type="PANTHER" id="PTHR10701:SF5">
    <property type="entry name" value="N-ALPHA-ACETYLTRANSFERASE 38, NATC AUXILIARY SUBUNIT"/>
    <property type="match status" value="1"/>
</dbReference>
<dbReference type="AlphaFoldDB" id="A0A0D2F1X0"/>
<comment type="subunit">
    <text evidence="1">Component of the heptameric LSM1-LSM7 complex, which consists of LSM1, LSM2, LSM3, LSM4, LSM5, LSM6 and LSM7. Component of the heptameric LSM2-LSM8 complex, which consists of LSM2, LSM3, LSM4, LSM5, LSM6, LSM7 and LSM8. The LSm subunits form a seven-membered ring structure with a doughnut shape.</text>
</comment>
<dbReference type="GeneID" id="25323912"/>
<dbReference type="SUPFAM" id="SSF50182">
    <property type="entry name" value="Sm-like ribonucleoproteins"/>
    <property type="match status" value="1"/>
</dbReference>
<dbReference type="InterPro" id="IPR034110">
    <property type="entry name" value="LSMD1_Sm"/>
</dbReference>
<organism evidence="3 4">
    <name type="scientific">Exophiala xenobiotica</name>
    <dbReference type="NCBI Taxonomy" id="348802"/>
    <lineage>
        <taxon>Eukaryota</taxon>
        <taxon>Fungi</taxon>
        <taxon>Dikarya</taxon>
        <taxon>Ascomycota</taxon>
        <taxon>Pezizomycotina</taxon>
        <taxon>Eurotiomycetes</taxon>
        <taxon>Chaetothyriomycetidae</taxon>
        <taxon>Chaetothyriales</taxon>
        <taxon>Herpotrichiellaceae</taxon>
        <taxon>Exophiala</taxon>
    </lineage>
</organism>
<feature type="domain" description="Sm" evidence="2">
    <location>
        <begin position="7"/>
        <end position="101"/>
    </location>
</feature>
<dbReference type="HOGENOM" id="CLU_076902_4_0_1"/>
<dbReference type="Proteomes" id="UP000054342">
    <property type="component" value="Unassembled WGS sequence"/>
</dbReference>
<name>A0A0D2F1X0_9EURO</name>
<accession>A0A0D2F1X0</accession>